<protein>
    <submittedName>
        <fullName evidence="1">Uncharacterized protein</fullName>
    </submittedName>
</protein>
<comment type="caution">
    <text evidence="1">The sequence shown here is derived from an EMBL/GenBank/DDBJ whole genome shotgun (WGS) entry which is preliminary data.</text>
</comment>
<gene>
    <name evidence="1" type="ORF">Sjap_011331</name>
</gene>
<accession>A0AAP0JB71</accession>
<evidence type="ECO:0000313" key="2">
    <source>
        <dbReference type="Proteomes" id="UP001417504"/>
    </source>
</evidence>
<organism evidence="1 2">
    <name type="scientific">Stephania japonica</name>
    <dbReference type="NCBI Taxonomy" id="461633"/>
    <lineage>
        <taxon>Eukaryota</taxon>
        <taxon>Viridiplantae</taxon>
        <taxon>Streptophyta</taxon>
        <taxon>Embryophyta</taxon>
        <taxon>Tracheophyta</taxon>
        <taxon>Spermatophyta</taxon>
        <taxon>Magnoliopsida</taxon>
        <taxon>Ranunculales</taxon>
        <taxon>Menispermaceae</taxon>
        <taxon>Menispermoideae</taxon>
        <taxon>Cissampelideae</taxon>
        <taxon>Stephania</taxon>
    </lineage>
</organism>
<sequence>MLLSPYRLIDTKNNVHKVQSHTHFILGPHSNILLGFIIFVELKGLFTRNLGYTTKQKDTITLILNTNTHTFTSSIATATAHHRRRHCRHLPPPPMTISLPDMETPSSPFTATAFGHRRRHHFSLSPATSLFGMDKGAAVGDRPPLLSRPDLAGREWQDGGRKVVYFRRKG</sequence>
<proteinExistence type="predicted"/>
<dbReference type="EMBL" id="JBBNAE010000004">
    <property type="protein sequence ID" value="KAK9130844.1"/>
    <property type="molecule type" value="Genomic_DNA"/>
</dbReference>
<name>A0AAP0JB71_9MAGN</name>
<evidence type="ECO:0000313" key="1">
    <source>
        <dbReference type="EMBL" id="KAK9130844.1"/>
    </source>
</evidence>
<keyword evidence="2" id="KW-1185">Reference proteome</keyword>
<dbReference type="Proteomes" id="UP001417504">
    <property type="component" value="Unassembled WGS sequence"/>
</dbReference>
<reference evidence="1 2" key="1">
    <citation type="submission" date="2024-01" db="EMBL/GenBank/DDBJ databases">
        <title>Genome assemblies of Stephania.</title>
        <authorList>
            <person name="Yang L."/>
        </authorList>
    </citation>
    <scope>NUCLEOTIDE SEQUENCE [LARGE SCALE GENOMIC DNA]</scope>
    <source>
        <strain evidence="1">QJT</strain>
        <tissue evidence="1">Leaf</tissue>
    </source>
</reference>
<dbReference type="AlphaFoldDB" id="A0AAP0JB71"/>